<organism evidence="3 4">
    <name type="scientific">Candidatus Mediterraneibacter faecavium</name>
    <dbReference type="NCBI Taxonomy" id="2838668"/>
    <lineage>
        <taxon>Bacteria</taxon>
        <taxon>Bacillati</taxon>
        <taxon>Bacillota</taxon>
        <taxon>Clostridia</taxon>
        <taxon>Lachnospirales</taxon>
        <taxon>Lachnospiraceae</taxon>
        <taxon>Mediterraneibacter</taxon>
    </lineage>
</organism>
<dbReference type="Proteomes" id="UP000823902">
    <property type="component" value="Unassembled WGS sequence"/>
</dbReference>
<evidence type="ECO:0000256" key="2">
    <source>
        <dbReference type="SAM" id="Phobius"/>
    </source>
</evidence>
<accession>A0A9D2TKR1</accession>
<feature type="compositionally biased region" description="Polar residues" evidence="1">
    <location>
        <begin position="87"/>
        <end position="100"/>
    </location>
</feature>
<dbReference type="AlphaFoldDB" id="A0A9D2TKR1"/>
<name>A0A9D2TKR1_9FIRM</name>
<feature type="transmembrane region" description="Helical" evidence="2">
    <location>
        <begin position="132"/>
        <end position="153"/>
    </location>
</feature>
<gene>
    <name evidence="3" type="ORF">H9697_01730</name>
</gene>
<keyword evidence="2" id="KW-0812">Transmembrane</keyword>
<evidence type="ECO:0000313" key="4">
    <source>
        <dbReference type="Proteomes" id="UP000823902"/>
    </source>
</evidence>
<keyword evidence="2" id="KW-0472">Membrane</keyword>
<reference evidence="3" key="2">
    <citation type="submission" date="2021-04" db="EMBL/GenBank/DDBJ databases">
        <authorList>
            <person name="Gilroy R."/>
        </authorList>
    </citation>
    <scope>NUCLEOTIDE SEQUENCE</scope>
    <source>
        <strain evidence="3">CHK196-7946</strain>
    </source>
</reference>
<feature type="region of interest" description="Disordered" evidence="1">
    <location>
        <begin position="38"/>
        <end position="122"/>
    </location>
</feature>
<sequence length="411" mass="44231">MLKKKCSLCGGPLEGGRCTLCGLDNSVYERETAALRAAADASRQERSSSRQPDSRTVAAMPEQKSRTTVPKKPAPQHRTHIPDRQPTAKTYFQTDRQPTANAAYPRPGRQPAAGTARSRPGDDHGRIIAGKLARTFIIAVILVAVVSVGRSLFRDNFSSGSSDAFSWGDLDGWNVDFSDTDDMDTGDYTYDPYSYVTREIPAEGESYEVLLGTGIYRVGVHIPEGVYRAELVEGSGAAEIRDDANIIFDSVYFGTDEEYDEVTECEDIRLYNGAELEVGSSIILRLMTDNAQPLTEEPSADPLTGPVAVAEGTYTAGDGDIPEGIFDISAVSTADGGNGYASIILVYPNGTSSYLWADGEEMAVTAEGCTSAGVKNVVIPDGTEVTVEYGDTVFTPSEGYYNVDFAQYNGD</sequence>
<evidence type="ECO:0000313" key="3">
    <source>
        <dbReference type="EMBL" id="HJC73659.1"/>
    </source>
</evidence>
<dbReference type="EMBL" id="DWVY01000007">
    <property type="protein sequence ID" value="HJC73659.1"/>
    <property type="molecule type" value="Genomic_DNA"/>
</dbReference>
<comment type="caution">
    <text evidence="3">The sequence shown here is derived from an EMBL/GenBank/DDBJ whole genome shotgun (WGS) entry which is preliminary data.</text>
</comment>
<reference evidence="3" key="1">
    <citation type="journal article" date="2021" name="PeerJ">
        <title>Extensive microbial diversity within the chicken gut microbiome revealed by metagenomics and culture.</title>
        <authorList>
            <person name="Gilroy R."/>
            <person name="Ravi A."/>
            <person name="Getino M."/>
            <person name="Pursley I."/>
            <person name="Horton D.L."/>
            <person name="Alikhan N.F."/>
            <person name="Baker D."/>
            <person name="Gharbi K."/>
            <person name="Hall N."/>
            <person name="Watson M."/>
            <person name="Adriaenssens E.M."/>
            <person name="Foster-Nyarko E."/>
            <person name="Jarju S."/>
            <person name="Secka A."/>
            <person name="Antonio M."/>
            <person name="Oren A."/>
            <person name="Chaudhuri R.R."/>
            <person name="La Ragione R."/>
            <person name="Hildebrand F."/>
            <person name="Pallen M.J."/>
        </authorList>
    </citation>
    <scope>NUCLEOTIDE SEQUENCE</scope>
    <source>
        <strain evidence="3">CHK196-7946</strain>
    </source>
</reference>
<evidence type="ECO:0000256" key="1">
    <source>
        <dbReference type="SAM" id="MobiDB-lite"/>
    </source>
</evidence>
<keyword evidence="2" id="KW-1133">Transmembrane helix</keyword>
<proteinExistence type="predicted"/>
<protein>
    <submittedName>
        <fullName evidence="3">Uncharacterized protein</fullName>
    </submittedName>
</protein>